<sequence>MGKLEELSIEIANQKNKLRRYLEENEDYDKIFALNIEIDELIVQYHRLMLEDESS</sequence>
<organism evidence="2 3">
    <name type="scientific">Natronincola ferrireducens</name>
    <dbReference type="NCBI Taxonomy" id="393762"/>
    <lineage>
        <taxon>Bacteria</taxon>
        <taxon>Bacillati</taxon>
        <taxon>Bacillota</taxon>
        <taxon>Clostridia</taxon>
        <taxon>Peptostreptococcales</taxon>
        <taxon>Natronincolaceae</taxon>
        <taxon>Natronincola</taxon>
    </lineage>
</organism>
<dbReference type="RefSeq" id="WP_176761996.1">
    <property type="nucleotide sequence ID" value="NZ_FNFP01000001.1"/>
</dbReference>
<proteinExistence type="predicted"/>
<gene>
    <name evidence="2" type="ORF">SAMN05660472_00234</name>
</gene>
<dbReference type="EMBL" id="FNFP01000001">
    <property type="protein sequence ID" value="SDJ90520.1"/>
    <property type="molecule type" value="Genomic_DNA"/>
</dbReference>
<evidence type="ECO:0000256" key="1">
    <source>
        <dbReference type="SAM" id="Coils"/>
    </source>
</evidence>
<reference evidence="2 3" key="1">
    <citation type="submission" date="2016-10" db="EMBL/GenBank/DDBJ databases">
        <authorList>
            <person name="de Groot N.N."/>
        </authorList>
    </citation>
    <scope>NUCLEOTIDE SEQUENCE [LARGE SCALE GENOMIC DNA]</scope>
    <source>
        <strain evidence="2 3">DSM 18346</strain>
    </source>
</reference>
<evidence type="ECO:0000313" key="3">
    <source>
        <dbReference type="Proteomes" id="UP000198718"/>
    </source>
</evidence>
<dbReference type="AlphaFoldDB" id="A0A1G8XL63"/>
<protein>
    <recommendedName>
        <fullName evidence="4">Spo0E like sporulation regulatory protein</fullName>
    </recommendedName>
</protein>
<feature type="coiled-coil region" evidence="1">
    <location>
        <begin position="4"/>
        <end position="31"/>
    </location>
</feature>
<evidence type="ECO:0000313" key="2">
    <source>
        <dbReference type="EMBL" id="SDJ90520.1"/>
    </source>
</evidence>
<evidence type="ECO:0008006" key="4">
    <source>
        <dbReference type="Google" id="ProtNLM"/>
    </source>
</evidence>
<keyword evidence="1" id="KW-0175">Coiled coil</keyword>
<accession>A0A1G8XL63</accession>
<name>A0A1G8XL63_9FIRM</name>
<dbReference type="Proteomes" id="UP000198718">
    <property type="component" value="Unassembled WGS sequence"/>
</dbReference>
<keyword evidence="3" id="KW-1185">Reference proteome</keyword>